<organism evidence="1 2">
    <name type="scientific">Reticulomyxa filosa</name>
    <dbReference type="NCBI Taxonomy" id="46433"/>
    <lineage>
        <taxon>Eukaryota</taxon>
        <taxon>Sar</taxon>
        <taxon>Rhizaria</taxon>
        <taxon>Retaria</taxon>
        <taxon>Foraminifera</taxon>
        <taxon>Monothalamids</taxon>
        <taxon>Reticulomyxidae</taxon>
        <taxon>Reticulomyxa</taxon>
    </lineage>
</organism>
<protein>
    <submittedName>
        <fullName evidence="1">Uncharacterized protein</fullName>
    </submittedName>
</protein>
<reference evidence="1 2" key="1">
    <citation type="journal article" date="2013" name="Curr. Biol.">
        <title>The Genome of the Foraminiferan Reticulomyxa filosa.</title>
        <authorList>
            <person name="Glockner G."/>
            <person name="Hulsmann N."/>
            <person name="Schleicher M."/>
            <person name="Noegel A.A."/>
            <person name="Eichinger L."/>
            <person name="Gallinger C."/>
            <person name="Pawlowski J."/>
            <person name="Sierra R."/>
            <person name="Euteneuer U."/>
            <person name="Pillet L."/>
            <person name="Moustafa A."/>
            <person name="Platzer M."/>
            <person name="Groth M."/>
            <person name="Szafranski K."/>
            <person name="Schliwa M."/>
        </authorList>
    </citation>
    <scope>NUCLEOTIDE SEQUENCE [LARGE SCALE GENOMIC DNA]</scope>
</reference>
<dbReference type="EMBL" id="ASPP01026614">
    <property type="protein sequence ID" value="ETO07003.1"/>
    <property type="molecule type" value="Genomic_DNA"/>
</dbReference>
<dbReference type="Proteomes" id="UP000023152">
    <property type="component" value="Unassembled WGS sequence"/>
</dbReference>
<dbReference type="AlphaFoldDB" id="X6LYL0"/>
<sequence length="110" mass="13128">MLNSNFFFVFLFLYEKYNYLVFTFEKDDAKPNEEAHLKTYDKITSSSSKDLFFVIVMKKQKKQIVYIGLSVHMKVNEKFQNKHSKNTPKAIKYRLSKKKKSKAIKKTKTK</sequence>
<gene>
    <name evidence="1" type="ORF">RFI_30391</name>
</gene>
<evidence type="ECO:0000313" key="2">
    <source>
        <dbReference type="Proteomes" id="UP000023152"/>
    </source>
</evidence>
<comment type="caution">
    <text evidence="1">The sequence shown here is derived from an EMBL/GenBank/DDBJ whole genome shotgun (WGS) entry which is preliminary data.</text>
</comment>
<evidence type="ECO:0000313" key="1">
    <source>
        <dbReference type="EMBL" id="ETO07003.1"/>
    </source>
</evidence>
<keyword evidence="2" id="KW-1185">Reference proteome</keyword>
<name>X6LYL0_RETFI</name>
<accession>X6LYL0</accession>
<proteinExistence type="predicted"/>